<evidence type="ECO:0000313" key="3">
    <source>
        <dbReference type="Proteomes" id="UP000737391"/>
    </source>
</evidence>
<name>A0A9P5BHR3_9HYPO</name>
<accession>A0A9P5BHR3</accession>
<evidence type="ECO:0000256" key="1">
    <source>
        <dbReference type="SAM" id="MobiDB-lite"/>
    </source>
</evidence>
<dbReference type="OrthoDB" id="5096870at2759"/>
<keyword evidence="3" id="KW-1185">Reference proteome</keyword>
<protein>
    <submittedName>
        <fullName evidence="2">Uncharacterized protein</fullName>
    </submittedName>
</protein>
<gene>
    <name evidence="2" type="ORF">FAGAP_4899</name>
</gene>
<dbReference type="Proteomes" id="UP000737391">
    <property type="component" value="Unassembled WGS sequence"/>
</dbReference>
<proteinExistence type="predicted"/>
<evidence type="ECO:0000313" key="2">
    <source>
        <dbReference type="EMBL" id="KAF4498886.1"/>
    </source>
</evidence>
<reference evidence="2" key="1">
    <citation type="submission" date="2020-01" db="EMBL/GenBank/DDBJ databases">
        <title>Identification and distribution of gene clusters putatively required for synthesis of sphingolipid metabolism inhibitors in phylogenetically diverse species of the filamentous fungus Fusarium.</title>
        <authorList>
            <person name="Kim H.-S."/>
            <person name="Busman M."/>
            <person name="Brown D.W."/>
            <person name="Divon H."/>
            <person name="Uhlig S."/>
            <person name="Proctor R.H."/>
        </authorList>
    </citation>
    <scope>NUCLEOTIDE SEQUENCE</scope>
    <source>
        <strain evidence="2">NRRL 31653</strain>
    </source>
</reference>
<feature type="region of interest" description="Disordered" evidence="1">
    <location>
        <begin position="1"/>
        <end position="28"/>
    </location>
</feature>
<comment type="caution">
    <text evidence="2">The sequence shown here is derived from an EMBL/GenBank/DDBJ whole genome shotgun (WGS) entry which is preliminary data.</text>
</comment>
<feature type="compositionally biased region" description="Low complexity" evidence="1">
    <location>
        <begin position="15"/>
        <end position="28"/>
    </location>
</feature>
<dbReference type="EMBL" id="LUFC02000302">
    <property type="protein sequence ID" value="KAF4498886.1"/>
    <property type="molecule type" value="Genomic_DNA"/>
</dbReference>
<sequence>MGVPQHRYIRASKYPSPSESPSEEASSISDGSIIVGVTPQTLQRIRLYFHGLWQIKEPISLPFQDTQIVTFDDSVLPVNGLSQALARKRFYPHDSDHNDQSGSNFPRGRHNLGPGQRQQSGSMTFNWKQTIMAMLAILVIPQWRRLFSPSDISHSPQFPIQRSMVELANTVDSMPGMLANIMEGLHDYIGICRPSSVFLNDGQLPAYTRMKKQGWPCSDTYLSYPDLVIMNLPEALQNLEYYLISSFLSLNNVSELDLQLSLILQKLDLRAKEYTYNETELLLAWRYLRHLRGETQRRVEELEACHALLKRILLTRYGREGREYAAKVFLHLSPTSKDDLDISALISITLGIENRETARSHMGGLWRHIERSNRGRDYDVGFPSIEEQLEILIFARRGRFRSSDTRDS</sequence>
<dbReference type="AlphaFoldDB" id="A0A9P5BHR3"/>
<organism evidence="2 3">
    <name type="scientific">Fusarium agapanthi</name>
    <dbReference type="NCBI Taxonomy" id="1803897"/>
    <lineage>
        <taxon>Eukaryota</taxon>
        <taxon>Fungi</taxon>
        <taxon>Dikarya</taxon>
        <taxon>Ascomycota</taxon>
        <taxon>Pezizomycotina</taxon>
        <taxon>Sordariomycetes</taxon>
        <taxon>Hypocreomycetidae</taxon>
        <taxon>Hypocreales</taxon>
        <taxon>Nectriaceae</taxon>
        <taxon>Fusarium</taxon>
        <taxon>Fusarium fujikuroi species complex</taxon>
    </lineage>
</organism>
<feature type="region of interest" description="Disordered" evidence="1">
    <location>
        <begin position="92"/>
        <end position="121"/>
    </location>
</feature>